<proteinExistence type="predicted"/>
<dbReference type="EMBL" id="HACA01001025">
    <property type="protein sequence ID" value="CDW18386.1"/>
    <property type="molecule type" value="Transcribed_RNA"/>
</dbReference>
<organism evidence="1">
    <name type="scientific">Lepeophtheirus salmonis</name>
    <name type="common">Salmon louse</name>
    <name type="synonym">Caligus salmonis</name>
    <dbReference type="NCBI Taxonomy" id="72036"/>
    <lineage>
        <taxon>Eukaryota</taxon>
        <taxon>Metazoa</taxon>
        <taxon>Ecdysozoa</taxon>
        <taxon>Arthropoda</taxon>
        <taxon>Crustacea</taxon>
        <taxon>Multicrustacea</taxon>
        <taxon>Hexanauplia</taxon>
        <taxon>Copepoda</taxon>
        <taxon>Siphonostomatoida</taxon>
        <taxon>Caligidae</taxon>
        <taxon>Lepeophtheirus</taxon>
    </lineage>
</organism>
<reference evidence="1" key="1">
    <citation type="submission" date="2014-05" db="EMBL/GenBank/DDBJ databases">
        <authorList>
            <person name="Chronopoulou M."/>
        </authorList>
    </citation>
    <scope>NUCLEOTIDE SEQUENCE</scope>
    <source>
        <tissue evidence="1">Whole organism</tissue>
    </source>
</reference>
<feature type="non-terminal residue" evidence="1">
    <location>
        <position position="1"/>
    </location>
</feature>
<evidence type="ECO:0000313" key="1">
    <source>
        <dbReference type="EMBL" id="CDW18386.1"/>
    </source>
</evidence>
<sequence>LFSKMICESWDLSSTHIQGMWGALNLSWLKRLRSSSDFWTIQIFKISQRIGDQFDERICMGQSEMFGVVKRSDHHWRKTCTEFRSTVDNVLPLLSSKQTL</sequence>
<protein>
    <submittedName>
        <fullName evidence="1">Uncharacterized protein</fullName>
    </submittedName>
</protein>
<accession>A0A0K2SYR4</accession>
<dbReference type="AlphaFoldDB" id="A0A0K2SYR4"/>
<name>A0A0K2SYR4_LEPSM</name>